<dbReference type="EMBL" id="BMQQ01000006">
    <property type="protein sequence ID" value="GGT28106.1"/>
    <property type="molecule type" value="Genomic_DNA"/>
</dbReference>
<reference evidence="2" key="2">
    <citation type="submission" date="2020-09" db="EMBL/GenBank/DDBJ databases">
        <authorList>
            <person name="Sun Q."/>
            <person name="Ohkuma M."/>
        </authorList>
    </citation>
    <scope>NUCLEOTIDE SEQUENCE</scope>
    <source>
        <strain evidence="2">JCM 3172</strain>
    </source>
</reference>
<comment type="caution">
    <text evidence="2">The sequence shown here is derived from an EMBL/GenBank/DDBJ whole genome shotgun (WGS) entry which is preliminary data.</text>
</comment>
<name>A0A918GZI1_9ACTN</name>
<sequence length="114" mass="12355">MAETKNEALAAWMNDHQMSAAELAKAVNHAIRDLTGKAGSTSERTAFRWLSGENQWPQGRQRRALETVTGRTAGDLGFVPRGIGGPPHRRRTSQCTAVGSSARPPALPSPYPYL</sequence>
<feature type="region of interest" description="Disordered" evidence="1">
    <location>
        <begin position="73"/>
        <end position="114"/>
    </location>
</feature>
<reference evidence="2" key="1">
    <citation type="journal article" date="2014" name="Int. J. Syst. Evol. Microbiol.">
        <title>Complete genome sequence of Corynebacterium casei LMG S-19264T (=DSM 44701T), isolated from a smear-ripened cheese.</title>
        <authorList>
            <consortium name="US DOE Joint Genome Institute (JGI-PGF)"/>
            <person name="Walter F."/>
            <person name="Albersmeier A."/>
            <person name="Kalinowski J."/>
            <person name="Ruckert C."/>
        </authorList>
    </citation>
    <scope>NUCLEOTIDE SEQUENCE</scope>
    <source>
        <strain evidence="2">JCM 3172</strain>
    </source>
</reference>
<evidence type="ECO:0000256" key="1">
    <source>
        <dbReference type="SAM" id="MobiDB-lite"/>
    </source>
</evidence>
<dbReference type="Proteomes" id="UP000619486">
    <property type="component" value="Unassembled WGS sequence"/>
</dbReference>
<evidence type="ECO:0000313" key="2">
    <source>
        <dbReference type="EMBL" id="GGT28106.1"/>
    </source>
</evidence>
<feature type="compositionally biased region" description="Pro residues" evidence="1">
    <location>
        <begin position="105"/>
        <end position="114"/>
    </location>
</feature>
<evidence type="ECO:0000313" key="3">
    <source>
        <dbReference type="Proteomes" id="UP000619486"/>
    </source>
</evidence>
<proteinExistence type="predicted"/>
<organism evidence="2 3">
    <name type="scientific">Streptomyces purpureus</name>
    <dbReference type="NCBI Taxonomy" id="1951"/>
    <lineage>
        <taxon>Bacteria</taxon>
        <taxon>Bacillati</taxon>
        <taxon>Actinomycetota</taxon>
        <taxon>Actinomycetes</taxon>
        <taxon>Kitasatosporales</taxon>
        <taxon>Streptomycetaceae</taxon>
        <taxon>Streptomyces</taxon>
    </lineage>
</organism>
<dbReference type="AlphaFoldDB" id="A0A918GZI1"/>
<accession>A0A918GZI1</accession>
<keyword evidence="3" id="KW-1185">Reference proteome</keyword>
<gene>
    <name evidence="2" type="ORF">GCM10014713_22070</name>
</gene>
<protein>
    <submittedName>
        <fullName evidence="2">Uncharacterized protein</fullName>
    </submittedName>
</protein>